<dbReference type="InterPro" id="IPR001283">
    <property type="entry name" value="CRISP-related"/>
</dbReference>
<evidence type="ECO:0000313" key="5">
    <source>
        <dbReference type="Proteomes" id="UP001516400"/>
    </source>
</evidence>
<dbReference type="InterPro" id="IPR014044">
    <property type="entry name" value="CAP_dom"/>
</dbReference>
<dbReference type="InterPro" id="IPR035940">
    <property type="entry name" value="CAP_sf"/>
</dbReference>
<comment type="caution">
    <text evidence="4">The sequence shown here is derived from an EMBL/GenBank/DDBJ whole genome shotgun (WGS) entry which is preliminary data.</text>
</comment>
<name>A0ABD2NPF6_9CUCU</name>
<dbReference type="SMART" id="SM00198">
    <property type="entry name" value="SCP"/>
    <property type="match status" value="1"/>
</dbReference>
<dbReference type="SUPFAM" id="SSF55797">
    <property type="entry name" value="PR-1-like"/>
    <property type="match status" value="1"/>
</dbReference>
<feature type="domain" description="SCP" evidence="3">
    <location>
        <begin position="100"/>
        <end position="261"/>
    </location>
</feature>
<protein>
    <recommendedName>
        <fullName evidence="3">SCP domain-containing protein</fullName>
    </recommendedName>
</protein>
<dbReference type="Pfam" id="PF00188">
    <property type="entry name" value="CAP"/>
    <property type="match status" value="1"/>
</dbReference>
<keyword evidence="2" id="KW-0964">Secreted</keyword>
<evidence type="ECO:0000256" key="2">
    <source>
        <dbReference type="ARBA" id="ARBA00022525"/>
    </source>
</evidence>
<dbReference type="AlphaFoldDB" id="A0ABD2NPF6"/>
<organism evidence="4 5">
    <name type="scientific">Cryptolaemus montrouzieri</name>
    <dbReference type="NCBI Taxonomy" id="559131"/>
    <lineage>
        <taxon>Eukaryota</taxon>
        <taxon>Metazoa</taxon>
        <taxon>Ecdysozoa</taxon>
        <taxon>Arthropoda</taxon>
        <taxon>Hexapoda</taxon>
        <taxon>Insecta</taxon>
        <taxon>Pterygota</taxon>
        <taxon>Neoptera</taxon>
        <taxon>Endopterygota</taxon>
        <taxon>Coleoptera</taxon>
        <taxon>Polyphaga</taxon>
        <taxon>Cucujiformia</taxon>
        <taxon>Coccinelloidea</taxon>
        <taxon>Coccinellidae</taxon>
        <taxon>Scymninae</taxon>
        <taxon>Scymnini</taxon>
        <taxon>Cryptolaemus</taxon>
    </lineage>
</organism>
<accession>A0ABD2NPF6</accession>
<evidence type="ECO:0000313" key="4">
    <source>
        <dbReference type="EMBL" id="KAL3280382.1"/>
    </source>
</evidence>
<dbReference type="InterPro" id="IPR018244">
    <property type="entry name" value="Allrgn_V5/Tpx1_CS"/>
</dbReference>
<dbReference type="Gene3D" id="3.40.33.10">
    <property type="entry name" value="CAP"/>
    <property type="match status" value="1"/>
</dbReference>
<evidence type="ECO:0000259" key="3">
    <source>
        <dbReference type="SMART" id="SM00198"/>
    </source>
</evidence>
<reference evidence="4 5" key="1">
    <citation type="journal article" date="2021" name="BMC Biol.">
        <title>Horizontally acquired antibacterial genes associated with adaptive radiation of ladybird beetles.</title>
        <authorList>
            <person name="Li H.S."/>
            <person name="Tang X.F."/>
            <person name="Huang Y.H."/>
            <person name="Xu Z.Y."/>
            <person name="Chen M.L."/>
            <person name="Du X.Y."/>
            <person name="Qiu B.Y."/>
            <person name="Chen P.T."/>
            <person name="Zhang W."/>
            <person name="Slipinski A."/>
            <person name="Escalona H.E."/>
            <person name="Waterhouse R.M."/>
            <person name="Zwick A."/>
            <person name="Pang H."/>
        </authorList>
    </citation>
    <scope>NUCLEOTIDE SEQUENCE [LARGE SCALE GENOMIC DNA]</scope>
    <source>
        <strain evidence="4">SYSU2018</strain>
    </source>
</reference>
<evidence type="ECO:0000256" key="1">
    <source>
        <dbReference type="ARBA" id="ARBA00004613"/>
    </source>
</evidence>
<dbReference type="PROSITE" id="PS01010">
    <property type="entry name" value="CRISP_2"/>
    <property type="match status" value="1"/>
</dbReference>
<keyword evidence="5" id="KW-1185">Reference proteome</keyword>
<dbReference type="InterPro" id="IPR002413">
    <property type="entry name" value="V5_allergen-like"/>
</dbReference>
<dbReference type="EMBL" id="JABFTP020000124">
    <property type="protein sequence ID" value="KAL3280382.1"/>
    <property type="molecule type" value="Genomic_DNA"/>
</dbReference>
<dbReference type="GO" id="GO:0005576">
    <property type="term" value="C:extracellular region"/>
    <property type="evidence" value="ECO:0007669"/>
    <property type="project" value="UniProtKB-SubCell"/>
</dbReference>
<dbReference type="PRINTS" id="PR00837">
    <property type="entry name" value="V5TPXLIKE"/>
</dbReference>
<comment type="subcellular location">
    <subcellularLocation>
        <location evidence="1">Secreted</location>
    </subcellularLocation>
</comment>
<proteinExistence type="predicted"/>
<sequence>MLIFLSFYLATIQITQNRKSASDVLFSKYRSLLTKNYSRRWLHQITERQSTTNPYCNLCCLNISYNEIRKDCGFHTLCIYGKNESGTHCRGFMSIKFTEGEKYTIVDAHNTLRNKVARGGEIRGSPGPQPGAANMRKLEWDDELATIADRWVSRCTPTHDRCRDVDRFPVGQNIASDYASRSNHLGFIQKWYNTVQHFNANNVHRYAQKDYHDAEQYTQMVWAETYRIGCARAVFQSIQGSDIIYKEILVCNYGPAGNIPGQPVYIRGSPCAACYVGTKCESEYSALCGRICDGDKCDEEKEKPKRESGKNETDDHLVDPNINFNGKISKLGYGKCLMSSILILHCLL</sequence>
<dbReference type="PRINTS" id="PR00838">
    <property type="entry name" value="V5ALLERGEN"/>
</dbReference>
<dbReference type="CDD" id="cd05380">
    <property type="entry name" value="CAP_euk"/>
    <property type="match status" value="1"/>
</dbReference>
<gene>
    <name evidence="4" type="ORF">HHI36_017869</name>
</gene>
<dbReference type="Proteomes" id="UP001516400">
    <property type="component" value="Unassembled WGS sequence"/>
</dbReference>
<dbReference type="PANTHER" id="PTHR10334">
    <property type="entry name" value="CYSTEINE-RICH SECRETORY PROTEIN-RELATED"/>
    <property type="match status" value="1"/>
</dbReference>